<sequence length="95" mass="10857">MSDHDMLLVTTSFASASNKREKRTVYSYRKANWDQIKSDLSSCRDTILSSVSSSNVETIWNVFKSSVLSSMKRNIPTKTLRKKLISHGCRLKLEN</sequence>
<reference evidence="1" key="2">
    <citation type="submission" date="2020-11" db="EMBL/GenBank/DDBJ databases">
        <authorList>
            <person name="McCartney M.A."/>
            <person name="Auch B."/>
            <person name="Kono T."/>
            <person name="Mallez S."/>
            <person name="Becker A."/>
            <person name="Gohl D.M."/>
            <person name="Silverstein K.A.T."/>
            <person name="Koren S."/>
            <person name="Bechman K.B."/>
            <person name="Herman A."/>
            <person name="Abrahante J.E."/>
            <person name="Garbe J."/>
        </authorList>
    </citation>
    <scope>NUCLEOTIDE SEQUENCE</scope>
    <source>
        <strain evidence="1">Duluth1</strain>
        <tissue evidence="1">Whole animal</tissue>
    </source>
</reference>
<proteinExistence type="predicted"/>
<organism evidence="1 2">
    <name type="scientific">Dreissena polymorpha</name>
    <name type="common">Zebra mussel</name>
    <name type="synonym">Mytilus polymorpha</name>
    <dbReference type="NCBI Taxonomy" id="45954"/>
    <lineage>
        <taxon>Eukaryota</taxon>
        <taxon>Metazoa</taxon>
        <taxon>Spiralia</taxon>
        <taxon>Lophotrochozoa</taxon>
        <taxon>Mollusca</taxon>
        <taxon>Bivalvia</taxon>
        <taxon>Autobranchia</taxon>
        <taxon>Heteroconchia</taxon>
        <taxon>Euheterodonta</taxon>
        <taxon>Imparidentia</taxon>
        <taxon>Neoheterodontei</taxon>
        <taxon>Myida</taxon>
        <taxon>Dreissenoidea</taxon>
        <taxon>Dreissenidae</taxon>
        <taxon>Dreissena</taxon>
    </lineage>
</organism>
<comment type="caution">
    <text evidence="1">The sequence shown here is derived from an EMBL/GenBank/DDBJ whole genome shotgun (WGS) entry which is preliminary data.</text>
</comment>
<evidence type="ECO:0000313" key="2">
    <source>
        <dbReference type="Proteomes" id="UP000828390"/>
    </source>
</evidence>
<evidence type="ECO:0000313" key="1">
    <source>
        <dbReference type="EMBL" id="KAH3863461.1"/>
    </source>
</evidence>
<dbReference type="Proteomes" id="UP000828390">
    <property type="component" value="Unassembled WGS sequence"/>
</dbReference>
<protein>
    <submittedName>
        <fullName evidence="1">Uncharacterized protein</fullName>
    </submittedName>
</protein>
<gene>
    <name evidence="1" type="ORF">DPMN_026450</name>
</gene>
<dbReference type="EMBL" id="JAIWYP010000002">
    <property type="protein sequence ID" value="KAH3863461.1"/>
    <property type="molecule type" value="Genomic_DNA"/>
</dbReference>
<reference evidence="1" key="1">
    <citation type="journal article" date="2019" name="bioRxiv">
        <title>The Genome of the Zebra Mussel, Dreissena polymorpha: A Resource for Invasive Species Research.</title>
        <authorList>
            <person name="McCartney M.A."/>
            <person name="Auch B."/>
            <person name="Kono T."/>
            <person name="Mallez S."/>
            <person name="Zhang Y."/>
            <person name="Obille A."/>
            <person name="Becker A."/>
            <person name="Abrahante J.E."/>
            <person name="Garbe J."/>
            <person name="Badalamenti J.P."/>
            <person name="Herman A."/>
            <person name="Mangelson H."/>
            <person name="Liachko I."/>
            <person name="Sullivan S."/>
            <person name="Sone E.D."/>
            <person name="Koren S."/>
            <person name="Silverstein K.A.T."/>
            <person name="Beckman K.B."/>
            <person name="Gohl D.M."/>
        </authorList>
    </citation>
    <scope>NUCLEOTIDE SEQUENCE</scope>
    <source>
        <strain evidence="1">Duluth1</strain>
        <tissue evidence="1">Whole animal</tissue>
    </source>
</reference>
<name>A0A9D4RCL2_DREPO</name>
<dbReference type="PANTHER" id="PTHR33395:SF22">
    <property type="entry name" value="REVERSE TRANSCRIPTASE DOMAIN-CONTAINING PROTEIN"/>
    <property type="match status" value="1"/>
</dbReference>
<accession>A0A9D4RCL2</accession>
<keyword evidence="2" id="KW-1185">Reference proteome</keyword>
<dbReference type="AlphaFoldDB" id="A0A9D4RCL2"/>
<dbReference type="PANTHER" id="PTHR33395">
    <property type="entry name" value="TRANSCRIPTASE, PUTATIVE-RELATED-RELATED"/>
    <property type="match status" value="1"/>
</dbReference>